<evidence type="ECO:0000313" key="2">
    <source>
        <dbReference type="EMBL" id="AKY04245.1"/>
    </source>
</evidence>
<dbReference type="GO" id="GO:0005509">
    <property type="term" value="F:calcium ion binding"/>
    <property type="evidence" value="ECO:0007669"/>
    <property type="project" value="InterPro"/>
</dbReference>
<accession>A0A0K1YAV1</accession>
<feature type="domain" description="EF-hand" evidence="1">
    <location>
        <begin position="178"/>
        <end position="202"/>
    </location>
</feature>
<dbReference type="PROSITE" id="PS51257">
    <property type="entry name" value="PROKAR_LIPOPROTEIN"/>
    <property type="match status" value="1"/>
</dbReference>
<dbReference type="PROSITE" id="PS00018">
    <property type="entry name" value="EF_HAND_1"/>
    <property type="match status" value="1"/>
</dbReference>
<name>A0A0K1YAV1_9EURY</name>
<protein>
    <recommendedName>
        <fullName evidence="1">EF-hand domain-containing protein</fullName>
    </recommendedName>
</protein>
<sequence length="218" mass="22192">MDTKTIITDYRGRALLSVLLAIIACFSILFGSAAAAVDEASTERVINGGDTEVSSGETVTVTVTGGFNETTNDARLVEKVSGGGISADNITITDTDGGFGAVISDPAVDVTWNDQLNTGLGSDSTTVEYKITIPEDASVETTITFDGTLTDTNANDTTTVDGDTQIEVVSPLSGPAGEYDTNGDGEISISELGAAGEDFARGELSISELGAVGAAFAS</sequence>
<dbReference type="PROSITE" id="PS50222">
    <property type="entry name" value="EF_HAND_2"/>
    <property type="match status" value="1"/>
</dbReference>
<dbReference type="EMBL" id="KT322175">
    <property type="protein sequence ID" value="AKY04245.1"/>
    <property type="molecule type" value="Genomic_DNA"/>
</dbReference>
<organism evidence="2">
    <name type="scientific">uncultured haloarchaeon</name>
    <dbReference type="NCBI Taxonomy" id="160804"/>
    <lineage>
        <taxon>Archaea</taxon>
        <taxon>Methanobacteriati</taxon>
        <taxon>Methanobacteriota</taxon>
        <taxon>Stenosarchaea group</taxon>
        <taxon>Halobacteria</taxon>
        <taxon>Halobacteriales</taxon>
        <taxon>Halobacteriaceae</taxon>
        <taxon>environmental samples</taxon>
    </lineage>
</organism>
<evidence type="ECO:0000259" key="1">
    <source>
        <dbReference type="PROSITE" id="PS50222"/>
    </source>
</evidence>
<dbReference type="InterPro" id="IPR002048">
    <property type="entry name" value="EF_hand_dom"/>
</dbReference>
<dbReference type="InterPro" id="IPR018247">
    <property type="entry name" value="EF_Hand_1_Ca_BS"/>
</dbReference>
<reference evidence="2" key="1">
    <citation type="journal article" date="2015" name="BMC Genomics">
        <title>Diversity of the cell-wall associated genomic island of the archaeon Haloquadratum walsbyi.</title>
        <authorList>
            <person name="Martin-Cuadrado A.B."/>
            <person name="Pasic L."/>
            <person name="Rodriguez-Valera F."/>
        </authorList>
    </citation>
    <scope>NUCLEOTIDE SEQUENCE</scope>
</reference>
<dbReference type="AlphaFoldDB" id="A0A0K1YAV1"/>
<proteinExistence type="predicted"/>